<organism evidence="1 2">
    <name type="scientific">Microbacterium oxydans</name>
    <dbReference type="NCBI Taxonomy" id="82380"/>
    <lineage>
        <taxon>Bacteria</taxon>
        <taxon>Bacillati</taxon>
        <taxon>Actinomycetota</taxon>
        <taxon>Actinomycetes</taxon>
        <taxon>Micrococcales</taxon>
        <taxon>Microbacteriaceae</taxon>
        <taxon>Microbacterium</taxon>
    </lineage>
</organism>
<dbReference type="AlphaFoldDB" id="A0A0F0LLF4"/>
<gene>
    <name evidence="1" type="ORF">RS83_00158</name>
</gene>
<proteinExistence type="predicted"/>
<dbReference type="Proteomes" id="UP000033640">
    <property type="component" value="Unassembled WGS sequence"/>
</dbReference>
<sequence>MSIELLLDPATEAAVRAEWDALAAHGMSSLAPHTSASNRPHVTLLARTDLDAFDAHALLDRPSFEVTLSAPLLFGAGERRVLARSIVPTAELLGIHAAVHAVAGRGDDAPHTAPGSWTPHVTLARRLRTVDLAAALDHVGGEIHGRAAGLRLWDPSTATVTDLGTFG</sequence>
<dbReference type="EMBL" id="JYIW01000012">
    <property type="protein sequence ID" value="KJL33110.1"/>
    <property type="molecule type" value="Genomic_DNA"/>
</dbReference>
<dbReference type="Pfam" id="PF13563">
    <property type="entry name" value="2_5_RNA_ligase2"/>
    <property type="match status" value="1"/>
</dbReference>
<evidence type="ECO:0008006" key="3">
    <source>
        <dbReference type="Google" id="ProtNLM"/>
    </source>
</evidence>
<evidence type="ECO:0000313" key="2">
    <source>
        <dbReference type="Proteomes" id="UP000033640"/>
    </source>
</evidence>
<dbReference type="Gene3D" id="3.90.1140.10">
    <property type="entry name" value="Cyclic phosphodiesterase"/>
    <property type="match status" value="1"/>
</dbReference>
<name>A0A0F0LLF4_9MICO</name>
<protein>
    <recommendedName>
        <fullName evidence="3">2'-5' RNA ligase family protein</fullName>
    </recommendedName>
</protein>
<dbReference type="OrthoDB" id="3397424at2"/>
<dbReference type="SUPFAM" id="SSF55144">
    <property type="entry name" value="LigT-like"/>
    <property type="match status" value="1"/>
</dbReference>
<comment type="caution">
    <text evidence="1">The sequence shown here is derived from an EMBL/GenBank/DDBJ whole genome shotgun (WGS) entry which is preliminary data.</text>
</comment>
<reference evidence="1 2" key="1">
    <citation type="submission" date="2015-02" db="EMBL/GenBank/DDBJ databases">
        <title>Draft genome sequences of ten Microbacterium spp. with emphasis on heavy metal contaminated environments.</title>
        <authorList>
            <person name="Corretto E."/>
        </authorList>
    </citation>
    <scope>NUCLEOTIDE SEQUENCE [LARGE SCALE GENOMIC DNA]</scope>
    <source>
        <strain evidence="1 2">BEL4b</strain>
    </source>
</reference>
<dbReference type="InterPro" id="IPR009097">
    <property type="entry name" value="Cyclic_Pdiesterase"/>
</dbReference>
<dbReference type="PATRIC" id="fig|82380.11.peg.165"/>
<evidence type="ECO:0000313" key="1">
    <source>
        <dbReference type="EMBL" id="KJL33110.1"/>
    </source>
</evidence>
<accession>A0A0F0LLF4</accession>